<feature type="domain" description="Apple" evidence="1">
    <location>
        <begin position="118"/>
        <end position="163"/>
    </location>
</feature>
<dbReference type="Proteomes" id="UP001642464">
    <property type="component" value="Unassembled WGS sequence"/>
</dbReference>
<dbReference type="SUPFAM" id="SSF56300">
    <property type="entry name" value="Metallo-dependent phosphatases"/>
    <property type="match status" value="1"/>
</dbReference>
<gene>
    <name evidence="2" type="ORF">SCF082_LOCUS20097</name>
</gene>
<comment type="caution">
    <text evidence="2">The sequence shown here is derived from an EMBL/GenBank/DDBJ whole genome shotgun (WGS) entry which is preliminary data.</text>
</comment>
<dbReference type="InterPro" id="IPR003609">
    <property type="entry name" value="Pan_app"/>
</dbReference>
<dbReference type="InterPro" id="IPR029052">
    <property type="entry name" value="Metallo-depent_PP-like"/>
</dbReference>
<protein>
    <recommendedName>
        <fullName evidence="1">Apple domain-containing protein</fullName>
    </recommendedName>
</protein>
<sequence length="542" mass="60065">VAVVDPGDAGRLRGQDTHGQVEAVVGGDDWTRYGREEIYEPWLQGRGEVARGGKLDVRVSRALGEKGYDKVRLSVITESAEDEEMLRKSGLAFEYSKPFQYGWEFRYDLGRVATACSTESVRSNHKVTSDSACRDLCSTNADCAYYTYYKQLQSCALASEACKLTKAPATATYRKVGRRTLHSKILSVKPGTTTEVDVAGTKITIQLPREDGPTSGIVWADPDVSSRWVGSNLIEDFAVFKRSHEMINAITASTSGLDFFQVVGDTFYDQDGRITSTLMDEFSEVTKSKFWMLSPGNHDFWVHGTPSTDSEHDQHAMGFMQYYAQDTVASLTHDVFDLTVDPATIQQPQVTSDNFFWFNKIGNLGFVGFTSSAQWSQVEPRLEQACAYFANNPAAAVFLVAHWDISGMGASADMAINSVRERALTIPGCDIGDRLKFVTGHRHCNIILNMGVSEPVGFLVGAHGLHMPGEKAERQCHPLDSQYGFLYIETTEDEYLRIHYFEEANTLEPSARYDKLLQCVRSNGAGLAGCTHLATTWLSVKV</sequence>
<feature type="non-terminal residue" evidence="2">
    <location>
        <position position="1"/>
    </location>
</feature>
<dbReference type="Gene3D" id="3.60.21.10">
    <property type="match status" value="1"/>
</dbReference>
<name>A0ABP0L0C3_9DINO</name>
<evidence type="ECO:0000313" key="2">
    <source>
        <dbReference type="EMBL" id="CAK9032490.1"/>
    </source>
</evidence>
<proteinExistence type="predicted"/>
<organism evidence="2 3">
    <name type="scientific">Durusdinium trenchii</name>
    <dbReference type="NCBI Taxonomy" id="1381693"/>
    <lineage>
        <taxon>Eukaryota</taxon>
        <taxon>Sar</taxon>
        <taxon>Alveolata</taxon>
        <taxon>Dinophyceae</taxon>
        <taxon>Suessiales</taxon>
        <taxon>Symbiodiniaceae</taxon>
        <taxon>Durusdinium</taxon>
    </lineage>
</organism>
<accession>A0ABP0L0C3</accession>
<evidence type="ECO:0000313" key="3">
    <source>
        <dbReference type="Proteomes" id="UP001642464"/>
    </source>
</evidence>
<reference evidence="2 3" key="1">
    <citation type="submission" date="2024-02" db="EMBL/GenBank/DDBJ databases">
        <authorList>
            <person name="Chen Y."/>
            <person name="Shah S."/>
            <person name="Dougan E. K."/>
            <person name="Thang M."/>
            <person name="Chan C."/>
        </authorList>
    </citation>
    <scope>NUCLEOTIDE SEQUENCE [LARGE SCALE GENOMIC DNA]</scope>
</reference>
<dbReference type="EMBL" id="CAXAMM010013901">
    <property type="protein sequence ID" value="CAK9032490.1"/>
    <property type="molecule type" value="Genomic_DNA"/>
</dbReference>
<dbReference type="Pfam" id="PF00024">
    <property type="entry name" value="PAN_1"/>
    <property type="match status" value="1"/>
</dbReference>
<evidence type="ECO:0000259" key="1">
    <source>
        <dbReference type="Pfam" id="PF00024"/>
    </source>
</evidence>
<keyword evidence="3" id="KW-1185">Reference proteome</keyword>